<reference evidence="5 6" key="1">
    <citation type="submission" date="2018-06" db="EMBL/GenBank/DDBJ databases">
        <authorList>
            <consortium name="Pathogen Informatics"/>
            <person name="Doyle S."/>
        </authorList>
    </citation>
    <scope>NUCLEOTIDE SEQUENCE [LARGE SCALE GENOMIC DNA]</scope>
    <source>
        <strain evidence="5 6">NCTC12413</strain>
    </source>
</reference>
<dbReference type="Pfam" id="PF00899">
    <property type="entry name" value="ThiF"/>
    <property type="match status" value="1"/>
</dbReference>
<evidence type="ECO:0000256" key="1">
    <source>
        <dbReference type="ARBA" id="ARBA00009919"/>
    </source>
</evidence>
<dbReference type="PANTHER" id="PTHR10953:SF102">
    <property type="entry name" value="ADENYLYLTRANSFERASE AND SULFURTRANSFERASE MOCS3"/>
    <property type="match status" value="1"/>
</dbReference>
<protein>
    <submittedName>
        <fullName evidence="5">ThiF family protein</fullName>
        <ecNumber evidence="5">2.7.7.80</ecNumber>
    </submittedName>
    <submittedName>
        <fullName evidence="4">Thiazole biosynthesis adenylyltransferase ThiF</fullName>
    </submittedName>
</protein>
<name>A0A380BY35_9STAP</name>
<dbReference type="InterPro" id="IPR035985">
    <property type="entry name" value="Ubiquitin-activating_enz"/>
</dbReference>
<keyword evidence="2" id="KW-0812">Transmembrane</keyword>
<evidence type="ECO:0000313" key="5">
    <source>
        <dbReference type="EMBL" id="SUJ09256.1"/>
    </source>
</evidence>
<dbReference type="Gene3D" id="3.40.50.720">
    <property type="entry name" value="NAD(P)-binding Rossmann-like Domain"/>
    <property type="match status" value="1"/>
</dbReference>
<gene>
    <name evidence="5" type="primary">moeB</name>
    <name evidence="5" type="ORF">NCTC12413_00344</name>
    <name evidence="4" type="ORF">SAR03_12830</name>
</gene>
<dbReference type="Proteomes" id="UP000321598">
    <property type="component" value="Unassembled WGS sequence"/>
</dbReference>
<proteinExistence type="inferred from homology"/>
<sequence length="333" mass="37366">MIQRYERQLRFPQFGETGQRQLMALHVMIVGVGALGSHVAEMLARMGIGKLTIIDMDIVELSNLHRQTLYNEQDAEQVLPKVVALEGHLQRINSSVTVESYDCELTTTNIEGILQDTNPHVVIDGMDHFRIRYLINEACHKHQIPWIYGAAVGSKGTVYGIDFQGPCLKCLLNTIPDTAESCAVNGVLPTVVTQVASLEVSELVRYAAGVGFSGKLLTVDTFKLNHQGINVTTLRDHNCPVCKNQQYELLNKPMQQRIEALCGNTYLFRFEASAFKNAQYLPGQFIKANPFAKIFSYDHVQCTLFQDGRMNVYGLSDDNEAQQLYSQFEKSIK</sequence>
<feature type="transmembrane region" description="Helical" evidence="2">
    <location>
        <begin position="21"/>
        <end position="40"/>
    </location>
</feature>
<dbReference type="GO" id="GO:0008641">
    <property type="term" value="F:ubiquitin-like modifier activating enzyme activity"/>
    <property type="evidence" value="ECO:0007669"/>
    <property type="project" value="InterPro"/>
</dbReference>
<dbReference type="Proteomes" id="UP000254956">
    <property type="component" value="Unassembled WGS sequence"/>
</dbReference>
<keyword evidence="2" id="KW-0472">Membrane</keyword>
<evidence type="ECO:0000313" key="7">
    <source>
        <dbReference type="Proteomes" id="UP000321598"/>
    </source>
</evidence>
<keyword evidence="2" id="KW-1133">Transmembrane helix</keyword>
<feature type="domain" description="THIF-type NAD/FAD binding fold" evidence="3">
    <location>
        <begin position="5"/>
        <end position="241"/>
    </location>
</feature>
<organism evidence="5 6">
    <name type="scientific">Staphylococcus arlettae</name>
    <dbReference type="NCBI Taxonomy" id="29378"/>
    <lineage>
        <taxon>Bacteria</taxon>
        <taxon>Bacillati</taxon>
        <taxon>Bacillota</taxon>
        <taxon>Bacilli</taxon>
        <taxon>Bacillales</taxon>
        <taxon>Staphylococcaceae</taxon>
        <taxon>Staphylococcus</taxon>
    </lineage>
</organism>
<dbReference type="CDD" id="cd00757">
    <property type="entry name" value="ThiF_MoeB_HesA_family"/>
    <property type="match status" value="1"/>
</dbReference>
<comment type="similarity">
    <text evidence="1">Belongs to the HesA/MoeB/ThiF family.</text>
</comment>
<reference evidence="4 7" key="2">
    <citation type="submission" date="2019-07" db="EMBL/GenBank/DDBJ databases">
        <title>Whole genome shotgun sequence of Staphylococcus arlettae NBRC 109765.</title>
        <authorList>
            <person name="Hosoyama A."/>
            <person name="Uohara A."/>
            <person name="Ohji S."/>
            <person name="Ichikawa N."/>
        </authorList>
    </citation>
    <scope>NUCLEOTIDE SEQUENCE [LARGE SCALE GENOMIC DNA]</scope>
    <source>
        <strain evidence="4 7">NBRC 109765</strain>
    </source>
</reference>
<keyword evidence="5" id="KW-0808">Transferase</keyword>
<dbReference type="PANTHER" id="PTHR10953">
    <property type="entry name" value="UBIQUITIN-ACTIVATING ENZYME E1"/>
    <property type="match status" value="1"/>
</dbReference>
<dbReference type="EMBL" id="BKAV01000010">
    <property type="protein sequence ID" value="GEQ00246.1"/>
    <property type="molecule type" value="Genomic_DNA"/>
</dbReference>
<evidence type="ECO:0000313" key="6">
    <source>
        <dbReference type="Proteomes" id="UP000254956"/>
    </source>
</evidence>
<dbReference type="GO" id="GO:0008146">
    <property type="term" value="F:sulfotransferase activity"/>
    <property type="evidence" value="ECO:0007669"/>
    <property type="project" value="TreeGrafter"/>
</dbReference>
<dbReference type="InterPro" id="IPR000594">
    <property type="entry name" value="ThiF_NAD_FAD-bd"/>
</dbReference>
<evidence type="ECO:0000256" key="2">
    <source>
        <dbReference type="SAM" id="Phobius"/>
    </source>
</evidence>
<dbReference type="FunFam" id="3.40.50.720:FF:000080">
    <property type="entry name" value="Thiazole biosynthesis adenylyltransferase ThiF"/>
    <property type="match status" value="1"/>
</dbReference>
<dbReference type="InterPro" id="IPR045886">
    <property type="entry name" value="ThiF/MoeB/HesA"/>
</dbReference>
<dbReference type="GO" id="GO:0004792">
    <property type="term" value="F:thiosulfate-cyanide sulfurtransferase activity"/>
    <property type="evidence" value="ECO:0007669"/>
    <property type="project" value="TreeGrafter"/>
</dbReference>
<keyword evidence="7" id="KW-1185">Reference proteome</keyword>
<dbReference type="AlphaFoldDB" id="A0A380BY35"/>
<evidence type="ECO:0000313" key="4">
    <source>
        <dbReference type="EMBL" id="GEQ00246.1"/>
    </source>
</evidence>
<dbReference type="GO" id="GO:0005829">
    <property type="term" value="C:cytosol"/>
    <property type="evidence" value="ECO:0007669"/>
    <property type="project" value="TreeGrafter"/>
</dbReference>
<evidence type="ECO:0000259" key="3">
    <source>
        <dbReference type="Pfam" id="PF00899"/>
    </source>
</evidence>
<dbReference type="SUPFAM" id="SSF69572">
    <property type="entry name" value="Activating enzymes of the ubiquitin-like proteins"/>
    <property type="match status" value="1"/>
</dbReference>
<dbReference type="EC" id="2.7.7.80" evidence="5"/>
<dbReference type="STRING" id="1212545.SARL_00350"/>
<dbReference type="OrthoDB" id="9804286at2"/>
<accession>A0A380BY35</accession>
<dbReference type="EMBL" id="UGZE01000001">
    <property type="protein sequence ID" value="SUJ09256.1"/>
    <property type="molecule type" value="Genomic_DNA"/>
</dbReference>
<keyword evidence="5" id="KW-0548">Nucleotidyltransferase</keyword>
<dbReference type="GO" id="GO:0061605">
    <property type="term" value="F:molybdopterin-synthase adenylyltransferase activity"/>
    <property type="evidence" value="ECO:0007669"/>
    <property type="project" value="UniProtKB-EC"/>
</dbReference>